<dbReference type="PANTHER" id="PTHR11803">
    <property type="entry name" value="2-IMINOBUTANOATE/2-IMINOPROPANOATE DEAMINASE RIDA"/>
    <property type="match status" value="1"/>
</dbReference>
<dbReference type="EC" id="3.5.99.10" evidence="2"/>
<proteinExistence type="inferred from homology"/>
<evidence type="ECO:0000313" key="2">
    <source>
        <dbReference type="EMBL" id="MDR6227112.1"/>
    </source>
</evidence>
<dbReference type="Gene3D" id="3.30.1330.40">
    <property type="entry name" value="RutC-like"/>
    <property type="match status" value="1"/>
</dbReference>
<dbReference type="PROSITE" id="PS01094">
    <property type="entry name" value="UPF0076"/>
    <property type="match status" value="1"/>
</dbReference>
<dbReference type="RefSeq" id="WP_309867925.1">
    <property type="nucleotide sequence ID" value="NZ_JAVDQG010000007.1"/>
</dbReference>
<dbReference type="InterPro" id="IPR019897">
    <property type="entry name" value="RidA_CS"/>
</dbReference>
<sequence>MNTIKTEHAPQAIGPYNQAVEVDQWIFTSGQIPLTPEGDLVKGDIEAETRQVLKNLSAVLEAAGSDREHVVKTTIFLTDMNDFQAVNHVYGSFFESHLPARSCVQVAALPKGARVEMEAIAVKK</sequence>
<dbReference type="CDD" id="cd00448">
    <property type="entry name" value="YjgF_YER057c_UK114_family"/>
    <property type="match status" value="1"/>
</dbReference>
<dbReference type="InterPro" id="IPR006056">
    <property type="entry name" value="RidA"/>
</dbReference>
<dbReference type="Pfam" id="PF01042">
    <property type="entry name" value="Ribonuc_L-PSP"/>
    <property type="match status" value="1"/>
</dbReference>
<dbReference type="NCBIfam" id="TIGR00004">
    <property type="entry name" value="Rid family detoxifying hydrolase"/>
    <property type="match status" value="1"/>
</dbReference>
<dbReference type="SUPFAM" id="SSF55298">
    <property type="entry name" value="YjgF-like"/>
    <property type="match status" value="1"/>
</dbReference>
<dbReference type="InterPro" id="IPR035959">
    <property type="entry name" value="RutC-like_sf"/>
</dbReference>
<accession>A0ABU1IQN6</accession>
<dbReference type="GO" id="GO:0120241">
    <property type="term" value="F:2-iminobutanoate/2-iminopropanoate deaminase"/>
    <property type="evidence" value="ECO:0007669"/>
    <property type="project" value="UniProtKB-EC"/>
</dbReference>
<comment type="caution">
    <text evidence="2">The sequence shown here is derived from an EMBL/GenBank/DDBJ whole genome shotgun (WGS) entry which is preliminary data.</text>
</comment>
<reference evidence="2 3" key="1">
    <citation type="submission" date="2023-07" db="EMBL/GenBank/DDBJ databases">
        <title>Genomic Encyclopedia of Type Strains, Phase IV (KMG-IV): sequencing the most valuable type-strain genomes for metagenomic binning, comparative biology and taxonomic classification.</title>
        <authorList>
            <person name="Goeker M."/>
        </authorList>
    </citation>
    <scope>NUCLEOTIDE SEQUENCE [LARGE SCALE GENOMIC DNA]</scope>
    <source>
        <strain evidence="2 3">DSM 45903</strain>
    </source>
</reference>
<evidence type="ECO:0000313" key="3">
    <source>
        <dbReference type="Proteomes" id="UP001185012"/>
    </source>
</evidence>
<gene>
    <name evidence="2" type="ORF">JOE21_003124</name>
</gene>
<keyword evidence="2" id="KW-0378">Hydrolase</keyword>
<dbReference type="EMBL" id="JAVDQG010000007">
    <property type="protein sequence ID" value="MDR6227112.1"/>
    <property type="molecule type" value="Genomic_DNA"/>
</dbReference>
<dbReference type="InterPro" id="IPR006175">
    <property type="entry name" value="YjgF/YER057c/UK114"/>
</dbReference>
<organism evidence="2 3">
    <name type="scientific">Desmospora profundinema</name>
    <dbReference type="NCBI Taxonomy" id="1571184"/>
    <lineage>
        <taxon>Bacteria</taxon>
        <taxon>Bacillati</taxon>
        <taxon>Bacillota</taxon>
        <taxon>Bacilli</taxon>
        <taxon>Bacillales</taxon>
        <taxon>Thermoactinomycetaceae</taxon>
        <taxon>Desmospora</taxon>
    </lineage>
</organism>
<protein>
    <submittedName>
        <fullName evidence="2">2-iminobutanoate/2-iminopropanoate deaminase</fullName>
        <ecNumber evidence="2">3.5.99.10</ecNumber>
    </submittedName>
</protein>
<keyword evidence="3" id="KW-1185">Reference proteome</keyword>
<dbReference type="Proteomes" id="UP001185012">
    <property type="component" value="Unassembled WGS sequence"/>
</dbReference>
<name>A0ABU1IQN6_9BACL</name>
<comment type="similarity">
    <text evidence="1">Belongs to the RutC family.</text>
</comment>
<dbReference type="PANTHER" id="PTHR11803:SF39">
    <property type="entry name" value="2-IMINOBUTANOATE_2-IMINOPROPANOATE DEAMINASE"/>
    <property type="match status" value="1"/>
</dbReference>
<evidence type="ECO:0000256" key="1">
    <source>
        <dbReference type="ARBA" id="ARBA00010552"/>
    </source>
</evidence>